<protein>
    <submittedName>
        <fullName evidence="1">Uncharacterized protein</fullName>
    </submittedName>
</protein>
<dbReference type="AlphaFoldDB" id="A0A7Y7B9V3"/>
<dbReference type="Proteomes" id="UP000587462">
    <property type="component" value="Unassembled WGS sequence"/>
</dbReference>
<keyword evidence="2" id="KW-1185">Reference proteome</keyword>
<dbReference type="RefSeq" id="WP_171086700.1">
    <property type="nucleotide sequence ID" value="NZ_BNBU01000009.1"/>
</dbReference>
<evidence type="ECO:0000313" key="1">
    <source>
        <dbReference type="EMBL" id="NVK81712.1"/>
    </source>
</evidence>
<sequence>MERGIHGVRGRAAIDTHFRTVGITSAVIASRTLTRYSLLVSPGTFRDWAVPGITCRERRSRQRDQVL</sequence>
<name>A0A7Y7B9V3_STRMO</name>
<accession>A0A7Y7B9V3</accession>
<gene>
    <name evidence="1" type="ORF">HG542_29280</name>
</gene>
<proteinExistence type="predicted"/>
<dbReference type="EMBL" id="JABBXF010000090">
    <property type="protein sequence ID" value="NVK81712.1"/>
    <property type="molecule type" value="Genomic_DNA"/>
</dbReference>
<evidence type="ECO:0000313" key="2">
    <source>
        <dbReference type="Proteomes" id="UP000587462"/>
    </source>
</evidence>
<reference evidence="1 2" key="1">
    <citation type="submission" date="2020-04" db="EMBL/GenBank/DDBJ databases">
        <title>Draft Genome Sequence of Streptomyces morookaense DSM 40503, an 8-azaguanine-producing strain.</title>
        <authorList>
            <person name="Qi J."/>
            <person name="Gao J.-M."/>
        </authorList>
    </citation>
    <scope>NUCLEOTIDE SEQUENCE [LARGE SCALE GENOMIC DNA]</scope>
    <source>
        <strain evidence="1 2">DSM 40503</strain>
    </source>
</reference>
<comment type="caution">
    <text evidence="1">The sequence shown here is derived from an EMBL/GenBank/DDBJ whole genome shotgun (WGS) entry which is preliminary data.</text>
</comment>
<organism evidence="1 2">
    <name type="scientific">Streptomyces morookaense</name>
    <name type="common">Streptoverticillium morookaense</name>
    <dbReference type="NCBI Taxonomy" id="1970"/>
    <lineage>
        <taxon>Bacteria</taxon>
        <taxon>Bacillati</taxon>
        <taxon>Actinomycetota</taxon>
        <taxon>Actinomycetes</taxon>
        <taxon>Kitasatosporales</taxon>
        <taxon>Streptomycetaceae</taxon>
        <taxon>Streptomyces</taxon>
    </lineage>
</organism>